<reference evidence="1 2" key="1">
    <citation type="submission" date="2014-04" db="EMBL/GenBank/DDBJ databases">
        <authorList>
            <consortium name="DOE Joint Genome Institute"/>
            <person name="Kuo A."/>
            <person name="Kohler A."/>
            <person name="Nagy L.G."/>
            <person name="Floudas D."/>
            <person name="Copeland A."/>
            <person name="Barry K.W."/>
            <person name="Cichocki N."/>
            <person name="Veneault-Fourrey C."/>
            <person name="LaButti K."/>
            <person name="Lindquist E.A."/>
            <person name="Lipzen A."/>
            <person name="Lundell T."/>
            <person name="Morin E."/>
            <person name="Murat C."/>
            <person name="Sun H."/>
            <person name="Tunlid A."/>
            <person name="Henrissat B."/>
            <person name="Grigoriev I.V."/>
            <person name="Hibbett D.S."/>
            <person name="Martin F."/>
            <person name="Nordberg H.P."/>
            <person name="Cantor M.N."/>
            <person name="Hua S.X."/>
        </authorList>
    </citation>
    <scope>NUCLEOTIDE SEQUENCE [LARGE SCALE GENOMIC DNA]</scope>
    <source>
        <strain evidence="1 2">Foug A</strain>
    </source>
</reference>
<dbReference type="HOGENOM" id="CLU_2062847_0_0_1"/>
<dbReference type="Proteomes" id="UP000053989">
    <property type="component" value="Unassembled WGS sequence"/>
</dbReference>
<evidence type="ECO:0000313" key="2">
    <source>
        <dbReference type="Proteomes" id="UP000053989"/>
    </source>
</evidence>
<dbReference type="OrthoDB" id="2919358at2759"/>
<reference evidence="2" key="2">
    <citation type="submission" date="2015-01" db="EMBL/GenBank/DDBJ databases">
        <title>Evolutionary Origins and Diversification of the Mycorrhizal Mutualists.</title>
        <authorList>
            <consortium name="DOE Joint Genome Institute"/>
            <consortium name="Mycorrhizal Genomics Consortium"/>
            <person name="Kohler A."/>
            <person name="Kuo A."/>
            <person name="Nagy L.G."/>
            <person name="Floudas D."/>
            <person name="Copeland A."/>
            <person name="Barry K.W."/>
            <person name="Cichocki N."/>
            <person name="Veneault-Fourrey C."/>
            <person name="LaButti K."/>
            <person name="Lindquist E.A."/>
            <person name="Lipzen A."/>
            <person name="Lundell T."/>
            <person name="Morin E."/>
            <person name="Murat C."/>
            <person name="Riley R."/>
            <person name="Ohm R."/>
            <person name="Sun H."/>
            <person name="Tunlid A."/>
            <person name="Henrissat B."/>
            <person name="Grigoriev I.V."/>
            <person name="Hibbett D.S."/>
            <person name="Martin F."/>
        </authorList>
    </citation>
    <scope>NUCLEOTIDE SEQUENCE [LARGE SCALE GENOMIC DNA]</scope>
    <source>
        <strain evidence="2">Foug A</strain>
    </source>
</reference>
<dbReference type="AlphaFoldDB" id="A0A0C3CUD1"/>
<organism evidence="1 2">
    <name type="scientific">Scleroderma citrinum Foug A</name>
    <dbReference type="NCBI Taxonomy" id="1036808"/>
    <lineage>
        <taxon>Eukaryota</taxon>
        <taxon>Fungi</taxon>
        <taxon>Dikarya</taxon>
        <taxon>Basidiomycota</taxon>
        <taxon>Agaricomycotina</taxon>
        <taxon>Agaricomycetes</taxon>
        <taxon>Agaricomycetidae</taxon>
        <taxon>Boletales</taxon>
        <taxon>Sclerodermatineae</taxon>
        <taxon>Sclerodermataceae</taxon>
        <taxon>Scleroderma</taxon>
    </lineage>
</organism>
<keyword evidence="2" id="KW-1185">Reference proteome</keyword>
<sequence>MGFLFRTCPRPSSCYDPYISVSLVEHSQAISTLRTMHPSAWAPSIPVSMWNGPDNANAFVNSSGCCNCGGRDLHMPNCPFHSGCSHCGGRDLHMPSCPFHPGCSHCGFRDGHMPNCPFR</sequence>
<name>A0A0C3CUD1_9AGAM</name>
<dbReference type="InParanoid" id="A0A0C3CUD1"/>
<accession>A0A0C3CUD1</accession>
<gene>
    <name evidence="1" type="ORF">SCLCIDRAFT_580472</name>
</gene>
<dbReference type="EMBL" id="KN822222">
    <property type="protein sequence ID" value="KIM52145.1"/>
    <property type="molecule type" value="Genomic_DNA"/>
</dbReference>
<proteinExistence type="predicted"/>
<evidence type="ECO:0000313" key="1">
    <source>
        <dbReference type="EMBL" id="KIM52145.1"/>
    </source>
</evidence>
<protein>
    <submittedName>
        <fullName evidence="1">Uncharacterized protein</fullName>
    </submittedName>
</protein>